<name>A0A2M7CI74_9BACT</name>
<feature type="domain" description="MacB-like periplasmic core" evidence="9">
    <location>
        <begin position="21"/>
        <end position="236"/>
    </location>
</feature>
<evidence type="ECO:0000256" key="3">
    <source>
        <dbReference type="ARBA" id="ARBA00022692"/>
    </source>
</evidence>
<dbReference type="InterPro" id="IPR025857">
    <property type="entry name" value="MacB_PCD"/>
</dbReference>
<evidence type="ECO:0000256" key="1">
    <source>
        <dbReference type="ARBA" id="ARBA00004651"/>
    </source>
</evidence>
<dbReference type="GO" id="GO:0005886">
    <property type="term" value="C:plasma membrane"/>
    <property type="evidence" value="ECO:0007669"/>
    <property type="project" value="UniProtKB-SubCell"/>
</dbReference>
<dbReference type="PANTHER" id="PTHR30572:SF4">
    <property type="entry name" value="ABC TRANSPORTER PERMEASE YTRF"/>
    <property type="match status" value="1"/>
</dbReference>
<accession>A0A2M7CI74</accession>
<comment type="similarity">
    <text evidence="6">Belongs to the ABC-4 integral membrane protein family.</text>
</comment>
<feature type="transmembrane region" description="Helical" evidence="7">
    <location>
        <begin position="359"/>
        <end position="380"/>
    </location>
</feature>
<evidence type="ECO:0000313" key="10">
    <source>
        <dbReference type="EMBL" id="PIV25340.1"/>
    </source>
</evidence>
<evidence type="ECO:0008006" key="12">
    <source>
        <dbReference type="Google" id="ProtNLM"/>
    </source>
</evidence>
<dbReference type="EMBL" id="PEUM01000058">
    <property type="protein sequence ID" value="PIV25340.1"/>
    <property type="molecule type" value="Genomic_DNA"/>
</dbReference>
<evidence type="ECO:0000256" key="2">
    <source>
        <dbReference type="ARBA" id="ARBA00022475"/>
    </source>
</evidence>
<evidence type="ECO:0000256" key="5">
    <source>
        <dbReference type="ARBA" id="ARBA00023136"/>
    </source>
</evidence>
<feature type="transmembrane region" description="Helical" evidence="7">
    <location>
        <begin position="306"/>
        <end position="339"/>
    </location>
</feature>
<dbReference type="Pfam" id="PF12704">
    <property type="entry name" value="MacB_PCD"/>
    <property type="match status" value="1"/>
</dbReference>
<reference evidence="11" key="1">
    <citation type="submission" date="2017-09" db="EMBL/GenBank/DDBJ databases">
        <title>Depth-based differentiation of microbial function through sediment-hosted aquifers and enrichment of novel symbionts in the deep terrestrial subsurface.</title>
        <authorList>
            <person name="Probst A.J."/>
            <person name="Ladd B."/>
            <person name="Jarett J.K."/>
            <person name="Geller-Mcgrath D.E."/>
            <person name="Sieber C.M.K."/>
            <person name="Emerson J.B."/>
            <person name="Anantharaman K."/>
            <person name="Thomas B.C."/>
            <person name="Malmstrom R."/>
            <person name="Stieglmeier M."/>
            <person name="Klingl A."/>
            <person name="Woyke T."/>
            <person name="Ryan C.M."/>
            <person name="Banfield J.F."/>
        </authorList>
    </citation>
    <scope>NUCLEOTIDE SEQUENCE [LARGE SCALE GENOMIC DNA]</scope>
</reference>
<evidence type="ECO:0000259" key="9">
    <source>
        <dbReference type="Pfam" id="PF12704"/>
    </source>
</evidence>
<evidence type="ECO:0000313" key="11">
    <source>
        <dbReference type="Proteomes" id="UP000229966"/>
    </source>
</evidence>
<dbReference type="InterPro" id="IPR050250">
    <property type="entry name" value="Macrolide_Exporter_MacB"/>
</dbReference>
<keyword evidence="4 7" id="KW-1133">Transmembrane helix</keyword>
<dbReference type="Proteomes" id="UP000229966">
    <property type="component" value="Unassembled WGS sequence"/>
</dbReference>
<gene>
    <name evidence="10" type="ORF">COS38_02105</name>
</gene>
<evidence type="ECO:0000256" key="6">
    <source>
        <dbReference type="ARBA" id="ARBA00038076"/>
    </source>
</evidence>
<dbReference type="Pfam" id="PF02687">
    <property type="entry name" value="FtsX"/>
    <property type="match status" value="1"/>
</dbReference>
<keyword evidence="2" id="KW-1003">Cell membrane</keyword>
<comment type="caution">
    <text evidence="10">The sequence shown here is derived from an EMBL/GenBank/DDBJ whole genome shotgun (WGS) entry which is preliminary data.</text>
</comment>
<dbReference type="GO" id="GO:0022857">
    <property type="term" value="F:transmembrane transporter activity"/>
    <property type="evidence" value="ECO:0007669"/>
    <property type="project" value="TreeGrafter"/>
</dbReference>
<feature type="transmembrane region" description="Helical" evidence="7">
    <location>
        <begin position="260"/>
        <end position="286"/>
    </location>
</feature>
<proteinExistence type="inferred from homology"/>
<evidence type="ECO:0000256" key="7">
    <source>
        <dbReference type="SAM" id="Phobius"/>
    </source>
</evidence>
<dbReference type="PANTHER" id="PTHR30572">
    <property type="entry name" value="MEMBRANE COMPONENT OF TRANSPORTER-RELATED"/>
    <property type="match status" value="1"/>
</dbReference>
<feature type="transmembrane region" description="Helical" evidence="7">
    <location>
        <begin position="21"/>
        <end position="45"/>
    </location>
</feature>
<protein>
    <recommendedName>
        <fullName evidence="12">ABC transporter permease</fullName>
    </recommendedName>
</protein>
<sequence>MRFIDVIRIATRIFKNNRLRTFLTILGVAVGIGTIVFLIALGYGLQKLTIEQITGTDALTALEVTPSVGDRPRQITDDMIKKIKAFDNVETVEAVMALNGQMSFDGPPGDVSVYAVSDDYFSLEGLSFAIGGKINTSAKNEAVVTTALLDQFSKDTNQLPGEKINIGYSKVGTTNELVSDSIKYKVVGIVIDEFEPNIYLPYENVRQFSPESPIHSLKIKVNSQENIGAIKGQISAMGYPVTTVIDTVDQLERGFAVVRFALGLLGVIALIVASIGMFNTLTISLLERIKEVGIMKSLGASDKDIWQIFLAEAILIGFCGGLVGLIMSFVGSSFINYIYNFLATSYQAQKVSLFYYPLWFVLMILAFACLVALITGFYPARRAAKLNPLQALRYE</sequence>
<feature type="domain" description="ABC3 transporter permease C-terminal" evidence="8">
    <location>
        <begin position="264"/>
        <end position="388"/>
    </location>
</feature>
<keyword evidence="5 7" id="KW-0472">Membrane</keyword>
<dbReference type="AlphaFoldDB" id="A0A2M7CI74"/>
<evidence type="ECO:0000259" key="8">
    <source>
        <dbReference type="Pfam" id="PF02687"/>
    </source>
</evidence>
<comment type="subcellular location">
    <subcellularLocation>
        <location evidence="1">Cell membrane</location>
        <topology evidence="1">Multi-pass membrane protein</topology>
    </subcellularLocation>
</comment>
<keyword evidence="3 7" id="KW-0812">Transmembrane</keyword>
<organism evidence="10 11">
    <name type="scientific">Candidatus Berkelbacteria bacterium CG03_land_8_20_14_0_80_40_36</name>
    <dbReference type="NCBI Taxonomy" id="1974509"/>
    <lineage>
        <taxon>Bacteria</taxon>
        <taxon>Candidatus Berkelbacteria</taxon>
    </lineage>
</organism>
<dbReference type="InterPro" id="IPR003838">
    <property type="entry name" value="ABC3_permease_C"/>
</dbReference>
<evidence type="ECO:0000256" key="4">
    <source>
        <dbReference type="ARBA" id="ARBA00022989"/>
    </source>
</evidence>